<dbReference type="NCBIfam" id="TIGR00254">
    <property type="entry name" value="GGDEF"/>
    <property type="match status" value="1"/>
</dbReference>
<sequence>MFKYYAKYFLLYLFIGIILGSLQIYVVMEPIEIFPRYLLLPLLMILLFAYFPARAEYRLQEMREMKKREEHSEKYKETIQSTQRGRLKRDALTGALSKEAFNEIIGLKIIEAKHVSSPLSLILFDIDFFKKINDTYGHIVGDQVLKELSEVVRSNLRESEYFVRWGGEEFIVLLPGTHLNGALMVAEKLRRKVEEYTFPEVEQVTCSFGVTALKNNDTIKSFIVRADEALYEAKNDGRNRVKEKV</sequence>
<dbReference type="FunFam" id="3.30.70.270:FF:000001">
    <property type="entry name" value="Diguanylate cyclase domain protein"/>
    <property type="match status" value="1"/>
</dbReference>
<keyword evidence="3" id="KW-0472">Membrane</keyword>
<dbReference type="EC" id="2.7.7.65" evidence="1"/>
<dbReference type="PROSITE" id="PS50887">
    <property type="entry name" value="GGDEF"/>
    <property type="match status" value="1"/>
</dbReference>
<feature type="transmembrane region" description="Helical" evidence="3">
    <location>
        <begin position="34"/>
        <end position="53"/>
    </location>
</feature>
<evidence type="ECO:0000256" key="1">
    <source>
        <dbReference type="ARBA" id="ARBA00012528"/>
    </source>
</evidence>
<keyword evidence="6" id="KW-1185">Reference proteome</keyword>
<feature type="transmembrane region" description="Helical" evidence="3">
    <location>
        <begin position="9"/>
        <end position="28"/>
    </location>
</feature>
<dbReference type="EMBL" id="FWWZ01000001">
    <property type="protein sequence ID" value="SMC08972.1"/>
    <property type="molecule type" value="Genomic_DNA"/>
</dbReference>
<reference evidence="6" key="1">
    <citation type="submission" date="2017-04" db="EMBL/GenBank/DDBJ databases">
        <authorList>
            <person name="Varghese N."/>
            <person name="Submissions S."/>
        </authorList>
    </citation>
    <scope>NUCLEOTIDE SEQUENCE [LARGE SCALE GENOMIC DNA]</scope>
    <source>
        <strain evidence="6">DSM 16512</strain>
    </source>
</reference>
<dbReference type="Gene3D" id="3.30.70.270">
    <property type="match status" value="1"/>
</dbReference>
<dbReference type="STRING" id="1069081.SAMN05660197_0764"/>
<keyword evidence="3" id="KW-0812">Transmembrane</keyword>
<dbReference type="PANTHER" id="PTHR45138:SF9">
    <property type="entry name" value="DIGUANYLATE CYCLASE DGCM-RELATED"/>
    <property type="match status" value="1"/>
</dbReference>
<dbReference type="GO" id="GO:0052621">
    <property type="term" value="F:diguanylate cyclase activity"/>
    <property type="evidence" value="ECO:0007669"/>
    <property type="project" value="UniProtKB-EC"/>
</dbReference>
<dbReference type="InterPro" id="IPR029787">
    <property type="entry name" value="Nucleotide_cyclase"/>
</dbReference>
<evidence type="ECO:0000313" key="5">
    <source>
        <dbReference type="EMBL" id="SMC08972.1"/>
    </source>
</evidence>
<dbReference type="Proteomes" id="UP000192602">
    <property type="component" value="Unassembled WGS sequence"/>
</dbReference>
<dbReference type="InterPro" id="IPR050469">
    <property type="entry name" value="Diguanylate_Cyclase"/>
</dbReference>
<keyword evidence="3" id="KW-1133">Transmembrane helix</keyword>
<evidence type="ECO:0000256" key="3">
    <source>
        <dbReference type="SAM" id="Phobius"/>
    </source>
</evidence>
<dbReference type="InterPro" id="IPR043128">
    <property type="entry name" value="Rev_trsase/Diguanyl_cyclase"/>
</dbReference>
<dbReference type="OrthoDB" id="5457582at2"/>
<proteinExistence type="predicted"/>
<protein>
    <recommendedName>
        <fullName evidence="1">diguanylate cyclase</fullName>
        <ecNumber evidence="1">2.7.7.65</ecNumber>
    </recommendedName>
</protein>
<dbReference type="PANTHER" id="PTHR45138">
    <property type="entry name" value="REGULATORY COMPONENTS OF SENSORY TRANSDUCTION SYSTEM"/>
    <property type="match status" value="1"/>
</dbReference>
<feature type="domain" description="GGDEF" evidence="4">
    <location>
        <begin position="117"/>
        <end position="245"/>
    </location>
</feature>
<comment type="catalytic activity">
    <reaction evidence="2">
        <text>2 GTP = 3',3'-c-di-GMP + 2 diphosphate</text>
        <dbReference type="Rhea" id="RHEA:24898"/>
        <dbReference type="ChEBI" id="CHEBI:33019"/>
        <dbReference type="ChEBI" id="CHEBI:37565"/>
        <dbReference type="ChEBI" id="CHEBI:58805"/>
        <dbReference type="EC" id="2.7.7.65"/>
    </reaction>
</comment>
<organism evidence="5 6">
    <name type="scientific">Nitratiruptor tergarcus DSM 16512</name>
    <dbReference type="NCBI Taxonomy" id="1069081"/>
    <lineage>
        <taxon>Bacteria</taxon>
        <taxon>Pseudomonadati</taxon>
        <taxon>Campylobacterota</taxon>
        <taxon>Epsilonproteobacteria</taxon>
        <taxon>Nautiliales</taxon>
        <taxon>Nitratiruptoraceae</taxon>
        <taxon>Nitratiruptor</taxon>
    </lineage>
</organism>
<dbReference type="AlphaFoldDB" id="A0A1W1WRY9"/>
<dbReference type="InterPro" id="IPR000160">
    <property type="entry name" value="GGDEF_dom"/>
</dbReference>
<evidence type="ECO:0000256" key="2">
    <source>
        <dbReference type="ARBA" id="ARBA00034247"/>
    </source>
</evidence>
<dbReference type="SUPFAM" id="SSF55073">
    <property type="entry name" value="Nucleotide cyclase"/>
    <property type="match status" value="1"/>
</dbReference>
<evidence type="ECO:0000259" key="4">
    <source>
        <dbReference type="PROSITE" id="PS50887"/>
    </source>
</evidence>
<dbReference type="RefSeq" id="WP_084275228.1">
    <property type="nucleotide sequence ID" value="NZ_AP026671.1"/>
</dbReference>
<gene>
    <name evidence="5" type="ORF">SAMN05660197_0764</name>
</gene>
<evidence type="ECO:0000313" key="6">
    <source>
        <dbReference type="Proteomes" id="UP000192602"/>
    </source>
</evidence>
<dbReference type="SMART" id="SM00267">
    <property type="entry name" value="GGDEF"/>
    <property type="match status" value="1"/>
</dbReference>
<name>A0A1W1WRY9_9BACT</name>
<accession>A0A1W1WRY9</accession>
<dbReference type="Pfam" id="PF00990">
    <property type="entry name" value="GGDEF"/>
    <property type="match status" value="1"/>
</dbReference>
<dbReference type="CDD" id="cd01949">
    <property type="entry name" value="GGDEF"/>
    <property type="match status" value="1"/>
</dbReference>